<reference evidence="2" key="1">
    <citation type="submission" date="2021-05" db="EMBL/GenBank/DDBJ databases">
        <authorList>
            <person name="Alioto T."/>
            <person name="Alioto T."/>
            <person name="Gomez Garrido J."/>
        </authorList>
    </citation>
    <scope>NUCLEOTIDE SEQUENCE</scope>
</reference>
<dbReference type="EMBL" id="HBUF01380970">
    <property type="protein sequence ID" value="CAG6730219.1"/>
    <property type="molecule type" value="Transcribed_RNA"/>
</dbReference>
<accession>A0A8D8YKJ9</accession>
<feature type="region of interest" description="Disordered" evidence="1">
    <location>
        <begin position="79"/>
        <end position="99"/>
    </location>
</feature>
<dbReference type="EMBL" id="HBUF01380971">
    <property type="protein sequence ID" value="CAG6730221.1"/>
    <property type="molecule type" value="Transcribed_RNA"/>
</dbReference>
<evidence type="ECO:0008006" key="3">
    <source>
        <dbReference type="Google" id="ProtNLM"/>
    </source>
</evidence>
<evidence type="ECO:0000313" key="2">
    <source>
        <dbReference type="EMBL" id="CAG6730221.1"/>
    </source>
</evidence>
<organism evidence="2">
    <name type="scientific">Cacopsylla melanoneura</name>
    <dbReference type="NCBI Taxonomy" id="428564"/>
    <lineage>
        <taxon>Eukaryota</taxon>
        <taxon>Metazoa</taxon>
        <taxon>Ecdysozoa</taxon>
        <taxon>Arthropoda</taxon>
        <taxon>Hexapoda</taxon>
        <taxon>Insecta</taxon>
        <taxon>Pterygota</taxon>
        <taxon>Neoptera</taxon>
        <taxon>Paraneoptera</taxon>
        <taxon>Hemiptera</taxon>
        <taxon>Sternorrhyncha</taxon>
        <taxon>Psylloidea</taxon>
        <taxon>Psyllidae</taxon>
        <taxon>Psyllinae</taxon>
        <taxon>Cacopsylla</taxon>
    </lineage>
</organism>
<dbReference type="AlphaFoldDB" id="A0A8D8YKJ9"/>
<sequence length="252" mass="30630">MRKKEKEKIEEELDKATLHVIKQTTLEITNVKNKLMQERHNAEAEKRNRIQQHLASIMRAEENNEEERLKNDLAKAEQRYKEKQKLESDRRARMAKEKNDNFAEYERNIEEKEEAEKDIRKREMMKRLRMNEHDKVEMKKRIEMNREKKRLQRKDLDMQVEEIKFYTREARMADEEAVQRSALLWKMNDQEVLKYGDKVLRDCENKERPTLPVVKALDNFKKTNRLKAPRPKNLSQWKSDVMPTPFSVQLYK</sequence>
<protein>
    <recommendedName>
        <fullName evidence="3">Trichohyalin-plectin-homology domain-containing protein</fullName>
    </recommendedName>
</protein>
<proteinExistence type="predicted"/>
<name>A0A8D8YKJ9_9HEMI</name>
<evidence type="ECO:0000256" key="1">
    <source>
        <dbReference type="SAM" id="MobiDB-lite"/>
    </source>
</evidence>